<proteinExistence type="predicted"/>
<dbReference type="InterPro" id="IPR023415">
    <property type="entry name" value="LDLR_class-A_CS"/>
</dbReference>
<dbReference type="Pfam" id="PF00057">
    <property type="entry name" value="Ldl_recept_a"/>
    <property type="match status" value="1"/>
</dbReference>
<dbReference type="Gene3D" id="4.10.400.10">
    <property type="entry name" value="Low-density Lipoprotein Receptor"/>
    <property type="match status" value="1"/>
</dbReference>
<dbReference type="PROSITE" id="PS50068">
    <property type="entry name" value="LDLRA_2"/>
    <property type="match status" value="1"/>
</dbReference>
<gene>
    <name evidence="6" type="ORF">EB796_007452</name>
</gene>
<evidence type="ECO:0000256" key="4">
    <source>
        <dbReference type="SAM" id="Phobius"/>
    </source>
</evidence>
<protein>
    <submittedName>
        <fullName evidence="6">NETO2</fullName>
    </submittedName>
</protein>
<feature type="domain" description="CUB" evidence="5">
    <location>
        <begin position="1"/>
        <end position="101"/>
    </location>
</feature>
<accession>A0A7J7K7M4</accession>
<keyword evidence="4" id="KW-0812">Transmembrane</keyword>
<evidence type="ECO:0000259" key="5">
    <source>
        <dbReference type="PROSITE" id="PS01180"/>
    </source>
</evidence>
<dbReference type="InterPro" id="IPR000859">
    <property type="entry name" value="CUB_dom"/>
</dbReference>
<dbReference type="AlphaFoldDB" id="A0A7J7K7M4"/>
<name>A0A7J7K7M4_BUGNE</name>
<organism evidence="6 7">
    <name type="scientific">Bugula neritina</name>
    <name type="common">Brown bryozoan</name>
    <name type="synonym">Sertularia neritina</name>
    <dbReference type="NCBI Taxonomy" id="10212"/>
    <lineage>
        <taxon>Eukaryota</taxon>
        <taxon>Metazoa</taxon>
        <taxon>Spiralia</taxon>
        <taxon>Lophotrochozoa</taxon>
        <taxon>Bryozoa</taxon>
        <taxon>Gymnolaemata</taxon>
        <taxon>Cheilostomatida</taxon>
        <taxon>Flustrina</taxon>
        <taxon>Buguloidea</taxon>
        <taxon>Bugulidae</taxon>
        <taxon>Bugula</taxon>
    </lineage>
</organism>
<evidence type="ECO:0000256" key="2">
    <source>
        <dbReference type="ARBA" id="ARBA00023157"/>
    </source>
</evidence>
<dbReference type="SMART" id="SM00192">
    <property type="entry name" value="LDLa"/>
    <property type="match status" value="1"/>
</dbReference>
<sequence>MVHRATYQPNLKCVRVIKAEPGFRASITFKDGYSIERSKDCKYDSLTIQDGPFLFSPVIKKLCGSGAAGTTITTTGTYMRLVFYTDDVIEKTGFSLQFNESVPAISNTEVKEECCSACYYNISFTGEKRVEISEAAVRNFYNQSRDIEHIDCVWDISSDDGKNIWLWVEDGSTHPAISSCSDRTIEIFSAENRLSEDFQPMATGSSPCYLIRRKLFPEIGAPRILLHVRSVGRESMPMIRINFTSYIEPNPVPENLCNGSSRFTCEDGRLCLDMDLVCNGRYNCPDGDDESEEACKQKNGPSFGLRYIFVGTAILFFVLVSVALFISAKRMIRENRENEVKKAASTVIVNHRQSRMFEKSMVKRLLDHLSVHDAFSHDSVSQTSRFGHCHHSARNSLPSKRGSWFTNGSISNCSIGSDVRVRGDMEHLSPSVSPVTFLSPDMYANHMELKRLRLSSS</sequence>
<reference evidence="6" key="1">
    <citation type="submission" date="2020-06" db="EMBL/GenBank/DDBJ databases">
        <title>Draft genome of Bugula neritina, a colonial animal packing powerful symbionts and potential medicines.</title>
        <authorList>
            <person name="Rayko M."/>
        </authorList>
    </citation>
    <scope>NUCLEOTIDE SEQUENCE [LARGE SCALE GENOMIC DNA]</scope>
    <source>
        <strain evidence="6">Kwan_BN1</strain>
    </source>
</reference>
<dbReference type="Proteomes" id="UP000593567">
    <property type="component" value="Unassembled WGS sequence"/>
</dbReference>
<dbReference type="PANTHER" id="PTHR24251">
    <property type="entry name" value="OVOCHYMASE-RELATED"/>
    <property type="match status" value="1"/>
</dbReference>
<keyword evidence="7" id="KW-1185">Reference proteome</keyword>
<evidence type="ECO:0000313" key="6">
    <source>
        <dbReference type="EMBL" id="KAF6034237.1"/>
    </source>
</evidence>
<dbReference type="OrthoDB" id="9971251at2759"/>
<dbReference type="InterPro" id="IPR036055">
    <property type="entry name" value="LDL_receptor-like_sf"/>
</dbReference>
<keyword evidence="1" id="KW-0677">Repeat</keyword>
<dbReference type="CDD" id="cd00041">
    <property type="entry name" value="CUB"/>
    <property type="match status" value="1"/>
</dbReference>
<keyword evidence="2" id="KW-1015">Disulfide bond</keyword>
<dbReference type="SUPFAM" id="SSF49854">
    <property type="entry name" value="Spermadhesin, CUB domain"/>
    <property type="match status" value="1"/>
</dbReference>
<dbReference type="Gene3D" id="2.60.120.290">
    <property type="entry name" value="Spermadhesin, CUB domain"/>
    <property type="match status" value="1"/>
</dbReference>
<feature type="transmembrane region" description="Helical" evidence="4">
    <location>
        <begin position="305"/>
        <end position="326"/>
    </location>
</feature>
<evidence type="ECO:0000256" key="1">
    <source>
        <dbReference type="ARBA" id="ARBA00022737"/>
    </source>
</evidence>
<dbReference type="SMART" id="SM00042">
    <property type="entry name" value="CUB"/>
    <property type="match status" value="1"/>
</dbReference>
<dbReference type="Pfam" id="PF00431">
    <property type="entry name" value="CUB"/>
    <property type="match status" value="1"/>
</dbReference>
<dbReference type="PANTHER" id="PTHR24251:SF28">
    <property type="entry name" value="NEUROPILIN AND TOLLOID-LIKE, ISOFORM B"/>
    <property type="match status" value="1"/>
</dbReference>
<dbReference type="SUPFAM" id="SSF57424">
    <property type="entry name" value="LDL receptor-like module"/>
    <property type="match status" value="1"/>
</dbReference>
<evidence type="ECO:0000313" key="7">
    <source>
        <dbReference type="Proteomes" id="UP000593567"/>
    </source>
</evidence>
<keyword evidence="4" id="KW-1133">Transmembrane helix</keyword>
<evidence type="ECO:0000256" key="3">
    <source>
        <dbReference type="PROSITE-ProRule" id="PRU00124"/>
    </source>
</evidence>
<dbReference type="EMBL" id="VXIV02001122">
    <property type="protein sequence ID" value="KAF6034237.1"/>
    <property type="molecule type" value="Genomic_DNA"/>
</dbReference>
<comment type="caution">
    <text evidence="6">The sequence shown here is derived from an EMBL/GenBank/DDBJ whole genome shotgun (WGS) entry which is preliminary data.</text>
</comment>
<dbReference type="CDD" id="cd00112">
    <property type="entry name" value="LDLa"/>
    <property type="match status" value="1"/>
</dbReference>
<keyword evidence="4" id="KW-0472">Membrane</keyword>
<dbReference type="InterPro" id="IPR002172">
    <property type="entry name" value="LDrepeatLR_classA_rpt"/>
</dbReference>
<dbReference type="InterPro" id="IPR035914">
    <property type="entry name" value="Sperma_CUB_dom_sf"/>
</dbReference>
<dbReference type="PROSITE" id="PS01209">
    <property type="entry name" value="LDLRA_1"/>
    <property type="match status" value="1"/>
</dbReference>
<dbReference type="PROSITE" id="PS01180">
    <property type="entry name" value="CUB"/>
    <property type="match status" value="1"/>
</dbReference>
<comment type="caution">
    <text evidence="3">Lacks conserved residue(s) required for the propagation of feature annotation.</text>
</comment>